<evidence type="ECO:0000313" key="4">
    <source>
        <dbReference type="EMBL" id="KAL1211799.1"/>
    </source>
</evidence>
<name>A0ABD1B4W6_CARAN</name>
<protein>
    <submittedName>
        <fullName evidence="4">GPI-anchored protein</fullName>
    </submittedName>
</protein>
<evidence type="ECO:0000313" key="5">
    <source>
        <dbReference type="Proteomes" id="UP001558713"/>
    </source>
</evidence>
<dbReference type="PANTHER" id="PTHR33976:SF8">
    <property type="entry name" value="OS07G0645000 PROTEIN"/>
    <property type="match status" value="1"/>
</dbReference>
<dbReference type="EMBL" id="JBANAX010000379">
    <property type="protein sequence ID" value="KAL1211799.1"/>
    <property type="molecule type" value="Genomic_DNA"/>
</dbReference>
<evidence type="ECO:0000256" key="1">
    <source>
        <dbReference type="SAM" id="Phobius"/>
    </source>
</evidence>
<feature type="domain" description="Uncharacterized GPI-anchored protein At5g19230-like" evidence="3">
    <location>
        <begin position="30"/>
        <end position="156"/>
    </location>
</feature>
<dbReference type="Pfam" id="PF25884">
    <property type="entry name" value="At5g19230"/>
    <property type="match status" value="1"/>
</dbReference>
<keyword evidence="1" id="KW-0812">Transmembrane</keyword>
<reference evidence="4 5" key="1">
    <citation type="submission" date="2024-04" db="EMBL/GenBank/DDBJ databases">
        <title>Genome assembly C_amara_ONT_v2.</title>
        <authorList>
            <person name="Yant L."/>
            <person name="Moore C."/>
            <person name="Slenker M."/>
        </authorList>
    </citation>
    <scope>NUCLEOTIDE SEQUENCE [LARGE SCALE GENOMIC DNA]</scope>
    <source>
        <tissue evidence="4">Leaf</tissue>
    </source>
</reference>
<evidence type="ECO:0000259" key="3">
    <source>
        <dbReference type="Pfam" id="PF25884"/>
    </source>
</evidence>
<keyword evidence="5" id="KW-1185">Reference proteome</keyword>
<dbReference type="InterPro" id="IPR045285">
    <property type="entry name" value="At5g19230-like"/>
</dbReference>
<keyword evidence="2" id="KW-0732">Signal</keyword>
<organism evidence="4 5">
    <name type="scientific">Cardamine amara subsp. amara</name>
    <dbReference type="NCBI Taxonomy" id="228776"/>
    <lineage>
        <taxon>Eukaryota</taxon>
        <taxon>Viridiplantae</taxon>
        <taxon>Streptophyta</taxon>
        <taxon>Embryophyta</taxon>
        <taxon>Tracheophyta</taxon>
        <taxon>Spermatophyta</taxon>
        <taxon>Magnoliopsida</taxon>
        <taxon>eudicotyledons</taxon>
        <taxon>Gunneridae</taxon>
        <taxon>Pentapetalae</taxon>
        <taxon>rosids</taxon>
        <taxon>malvids</taxon>
        <taxon>Brassicales</taxon>
        <taxon>Brassicaceae</taxon>
        <taxon>Cardamineae</taxon>
        <taxon>Cardamine</taxon>
    </lineage>
</organism>
<dbReference type="PANTHER" id="PTHR33976">
    <property type="entry name" value="OS07G0645000 PROTEIN"/>
    <property type="match status" value="1"/>
</dbReference>
<proteinExistence type="predicted"/>
<feature type="signal peptide" evidence="2">
    <location>
        <begin position="1"/>
        <end position="25"/>
    </location>
</feature>
<dbReference type="AlphaFoldDB" id="A0ABD1B4W6"/>
<sequence>MAIHKLPLLLLLSSIILFHNRPVLGDTDEEDTLFTDINSYRTSQNLTTLNKNKNAECLADEIADQFKNKPCTNDTGSATVPGTEPQFAEYPQILAKCHLNVSDTRDGSIMPACVPRLDSNLALTNFTKTQYSLKLNDSKFTGMGIGKEDDWIVVVLTTNTPEGSYSTATKDDDDDSNGLTISIGLVNYLIIFMFSFCFFLY</sequence>
<accession>A0ABD1B4W6</accession>
<dbReference type="Proteomes" id="UP001558713">
    <property type="component" value="Unassembled WGS sequence"/>
</dbReference>
<feature type="chain" id="PRO_5044878844" evidence="2">
    <location>
        <begin position="26"/>
        <end position="201"/>
    </location>
</feature>
<feature type="transmembrane region" description="Helical" evidence="1">
    <location>
        <begin position="179"/>
        <end position="200"/>
    </location>
</feature>
<evidence type="ECO:0000256" key="2">
    <source>
        <dbReference type="SAM" id="SignalP"/>
    </source>
</evidence>
<keyword evidence="1" id="KW-1133">Transmembrane helix</keyword>
<gene>
    <name evidence="4" type="ORF">V5N11_023789</name>
</gene>
<keyword evidence="1" id="KW-0472">Membrane</keyword>
<comment type="caution">
    <text evidence="4">The sequence shown here is derived from an EMBL/GenBank/DDBJ whole genome shotgun (WGS) entry which is preliminary data.</text>
</comment>
<dbReference type="InterPro" id="IPR059083">
    <property type="entry name" value="At5g19230_dom"/>
</dbReference>